<dbReference type="SUPFAM" id="SSF53649">
    <property type="entry name" value="Alkaline phosphatase-like"/>
    <property type="match status" value="1"/>
</dbReference>
<dbReference type="Proteomes" id="UP001139887">
    <property type="component" value="Unassembled WGS sequence"/>
</dbReference>
<organism evidence="1 2">
    <name type="scientific">Coemansia brasiliensis</name>
    <dbReference type="NCBI Taxonomy" id="2650707"/>
    <lineage>
        <taxon>Eukaryota</taxon>
        <taxon>Fungi</taxon>
        <taxon>Fungi incertae sedis</taxon>
        <taxon>Zoopagomycota</taxon>
        <taxon>Kickxellomycotina</taxon>
        <taxon>Kickxellomycetes</taxon>
        <taxon>Kickxellales</taxon>
        <taxon>Kickxellaceae</taxon>
        <taxon>Coemansia</taxon>
    </lineage>
</organism>
<dbReference type="Pfam" id="PF02995">
    <property type="entry name" value="DUF229"/>
    <property type="match status" value="1"/>
</dbReference>
<reference evidence="1" key="1">
    <citation type="submission" date="2022-07" db="EMBL/GenBank/DDBJ databases">
        <title>Phylogenomic reconstructions and comparative analyses of Kickxellomycotina fungi.</title>
        <authorList>
            <person name="Reynolds N.K."/>
            <person name="Stajich J.E."/>
            <person name="Barry K."/>
            <person name="Grigoriev I.V."/>
            <person name="Crous P."/>
            <person name="Smith M.E."/>
        </authorList>
    </citation>
    <scope>NUCLEOTIDE SEQUENCE</scope>
    <source>
        <strain evidence="1">NRRL 1566</strain>
    </source>
</reference>
<accession>A0A9W8I2Y9</accession>
<proteinExistence type="predicted"/>
<sequence>MVDILPDTRIWPLRDKDIWTNYNINVINRTIKAHYPLVLDDSTQAVVVHCGSSSTLVTRVSPSIAKLPIYTPPKADVQNNVDNTSSPEEHERPNVIYLMLDAVSRRHFLRRLPKSAKVFSAIHQPGANRITELFRYHSVGFSTENNTKAMYLGEIYPSNPKSLPIWGYFRDKGYVTARVDTGCDDWVREFHYKAFYNTSVSERTLDYEFTAPFCLPECFPERGNPFGNFKGPYSLVSRCIYGRYVHEWAFEYLHKFRQEMRLHSISGKSKRRPYMISITFMEGHEGSSEVLRTVDDALATFLQEIHDSGELKDTVLIVGGDHGLHMGLNFAYLQNGRIEHQNPFFAMSAPEWLY</sequence>
<name>A0A9W8I2Y9_9FUNG</name>
<evidence type="ECO:0000313" key="1">
    <source>
        <dbReference type="EMBL" id="KAJ2842367.1"/>
    </source>
</evidence>
<dbReference type="InterPro" id="IPR017850">
    <property type="entry name" value="Alkaline_phosphatase_core_sf"/>
</dbReference>
<dbReference type="Gene3D" id="3.40.720.10">
    <property type="entry name" value="Alkaline Phosphatase, subunit A"/>
    <property type="match status" value="1"/>
</dbReference>
<dbReference type="EMBL" id="JANBUW010001804">
    <property type="protein sequence ID" value="KAJ2842367.1"/>
    <property type="molecule type" value="Genomic_DNA"/>
</dbReference>
<dbReference type="InterPro" id="IPR004245">
    <property type="entry name" value="DUF229"/>
</dbReference>
<evidence type="ECO:0000313" key="2">
    <source>
        <dbReference type="Proteomes" id="UP001139887"/>
    </source>
</evidence>
<dbReference type="OrthoDB" id="413313at2759"/>
<protein>
    <submittedName>
        <fullName evidence="1">Uncharacterized protein</fullName>
    </submittedName>
</protein>
<dbReference type="PANTHER" id="PTHR10974">
    <property type="entry name" value="FI08016P-RELATED"/>
    <property type="match status" value="1"/>
</dbReference>
<dbReference type="AlphaFoldDB" id="A0A9W8I2Y9"/>
<dbReference type="GO" id="GO:0005615">
    <property type="term" value="C:extracellular space"/>
    <property type="evidence" value="ECO:0007669"/>
    <property type="project" value="TreeGrafter"/>
</dbReference>
<dbReference type="PANTHER" id="PTHR10974:SF1">
    <property type="entry name" value="FI08016P-RELATED"/>
    <property type="match status" value="1"/>
</dbReference>
<comment type="caution">
    <text evidence="1">The sequence shown here is derived from an EMBL/GenBank/DDBJ whole genome shotgun (WGS) entry which is preliminary data.</text>
</comment>
<feature type="non-terminal residue" evidence="1">
    <location>
        <position position="354"/>
    </location>
</feature>
<gene>
    <name evidence="1" type="ORF">IWW36_005934</name>
</gene>
<keyword evidence="2" id="KW-1185">Reference proteome</keyword>